<protein>
    <recommendedName>
        <fullName evidence="2">Mei2-like C-terminal RNA recognition motif domain-containing protein</fullName>
    </recommendedName>
</protein>
<keyword evidence="4" id="KW-1185">Reference proteome</keyword>
<dbReference type="AlphaFoldDB" id="A0ABC8VFW7"/>
<gene>
    <name evidence="3" type="ORF">URODEC1_LOCUS2943</name>
</gene>
<feature type="compositionally biased region" description="Low complexity" evidence="1">
    <location>
        <begin position="121"/>
        <end position="136"/>
    </location>
</feature>
<dbReference type="Pfam" id="PF04059">
    <property type="entry name" value="RRM_2"/>
    <property type="match status" value="1"/>
</dbReference>
<dbReference type="InterPro" id="IPR035979">
    <property type="entry name" value="RBD_domain_sf"/>
</dbReference>
<dbReference type="InterPro" id="IPR007201">
    <property type="entry name" value="Mei2-like_Rrm_C"/>
</dbReference>
<reference evidence="3 4" key="2">
    <citation type="submission" date="2024-10" db="EMBL/GenBank/DDBJ databases">
        <authorList>
            <person name="Ryan C."/>
        </authorList>
    </citation>
    <scope>NUCLEOTIDE SEQUENCE [LARGE SCALE GENOMIC DNA]</scope>
</reference>
<reference evidence="4" key="1">
    <citation type="submission" date="2024-06" db="EMBL/GenBank/DDBJ databases">
        <authorList>
            <person name="Ryan C."/>
        </authorList>
    </citation>
    <scope>NUCLEOTIDE SEQUENCE [LARGE SCALE GENOMIC DNA]</scope>
</reference>
<evidence type="ECO:0000256" key="1">
    <source>
        <dbReference type="SAM" id="MobiDB-lite"/>
    </source>
</evidence>
<evidence type="ECO:0000313" key="4">
    <source>
        <dbReference type="Proteomes" id="UP001497457"/>
    </source>
</evidence>
<dbReference type="SUPFAM" id="SSF54928">
    <property type="entry name" value="RNA-binding domain, RBD"/>
    <property type="match status" value="1"/>
</dbReference>
<evidence type="ECO:0000313" key="3">
    <source>
        <dbReference type="EMBL" id="CAL4889865.1"/>
    </source>
</evidence>
<feature type="compositionally biased region" description="Basic residues" evidence="1">
    <location>
        <begin position="155"/>
        <end position="174"/>
    </location>
</feature>
<dbReference type="EMBL" id="OZ075111">
    <property type="protein sequence ID" value="CAL4889865.1"/>
    <property type="molecule type" value="Genomic_DNA"/>
</dbReference>
<name>A0ABC8VFW7_9POAL</name>
<evidence type="ECO:0000259" key="2">
    <source>
        <dbReference type="Pfam" id="PF04059"/>
    </source>
</evidence>
<feature type="region of interest" description="Disordered" evidence="1">
    <location>
        <begin position="113"/>
        <end position="191"/>
    </location>
</feature>
<sequence>MAIVATKLNPAAAPFPGPYALAPLHHLAPPVPPPFPLADAACPPNFPFVTYCCVPSAPAGHIGFCFPAGHHPPSSPPAFCKGGAVPAVVHGRPPHKLMAAFYGLGGGARKRQAAKPWKGHAPTAAAGAPVLVPAPARKQRAARRKAEGSMLPRAPKPKPRAPKPRKAAGPRARRAQREGTPPPQPVFTTPRARWWKKLPEPELGWNSHTVMLRNIPNKLRSGDMIQMLDEHCKFMNEAAGEIVSAYDVLYLPMDFRRGCNFGYAFINFTTTLAPRMLYHNLQGCGWTVYGSKKVIKIVPARFQGHEVLVRHLQRQRLECDDDEFRPAVFSPPRDGVTAGPIAVRRLGRVSRRPTACAAPPPALAPVPAKASYCAVARAAAAATEQ</sequence>
<proteinExistence type="predicted"/>
<dbReference type="Proteomes" id="UP001497457">
    <property type="component" value="Chromosome 1b"/>
</dbReference>
<dbReference type="CDD" id="cd12277">
    <property type="entry name" value="RRM3_MEI2_EAR1_like"/>
    <property type="match status" value="1"/>
</dbReference>
<feature type="domain" description="Mei2-like C-terminal RNA recognition motif" evidence="2">
    <location>
        <begin position="209"/>
        <end position="313"/>
    </location>
</feature>
<accession>A0ABC8VFW7</accession>
<organism evidence="3 4">
    <name type="scientific">Urochloa decumbens</name>
    <dbReference type="NCBI Taxonomy" id="240449"/>
    <lineage>
        <taxon>Eukaryota</taxon>
        <taxon>Viridiplantae</taxon>
        <taxon>Streptophyta</taxon>
        <taxon>Embryophyta</taxon>
        <taxon>Tracheophyta</taxon>
        <taxon>Spermatophyta</taxon>
        <taxon>Magnoliopsida</taxon>
        <taxon>Liliopsida</taxon>
        <taxon>Poales</taxon>
        <taxon>Poaceae</taxon>
        <taxon>PACMAD clade</taxon>
        <taxon>Panicoideae</taxon>
        <taxon>Panicodae</taxon>
        <taxon>Paniceae</taxon>
        <taxon>Melinidinae</taxon>
        <taxon>Urochloa</taxon>
    </lineage>
</organism>